<organism evidence="2 3">
    <name type="scientific">Saccharibacter floricola DSM 15669</name>
    <dbReference type="NCBI Taxonomy" id="1123227"/>
    <lineage>
        <taxon>Bacteria</taxon>
        <taxon>Pseudomonadati</taxon>
        <taxon>Pseudomonadota</taxon>
        <taxon>Alphaproteobacteria</taxon>
        <taxon>Acetobacterales</taxon>
        <taxon>Acetobacteraceae</taxon>
        <taxon>Saccharibacter</taxon>
    </lineage>
</organism>
<evidence type="ECO:0000313" key="3">
    <source>
        <dbReference type="Proteomes" id="UP001062901"/>
    </source>
</evidence>
<sequence length="71" mass="7966">MKLSALLRVEALFLRSLPRLCNGKGEQSSLSESRGLRTLSFYPLFLIASVVLPLLVRSWTRFVRIIAASLC</sequence>
<comment type="caution">
    <text evidence="2">The sequence shown here is derived from an EMBL/GenBank/DDBJ whole genome shotgun (WGS) entry which is preliminary data.</text>
</comment>
<keyword evidence="1" id="KW-1133">Transmembrane helix</keyword>
<keyword evidence="1" id="KW-0812">Transmembrane</keyword>
<gene>
    <name evidence="2" type="ORF">AA15669_1092</name>
</gene>
<keyword evidence="1" id="KW-0472">Membrane</keyword>
<dbReference type="EMBL" id="BAQD01000015">
    <property type="protein sequence ID" value="GBQ06794.1"/>
    <property type="molecule type" value="Genomic_DNA"/>
</dbReference>
<evidence type="ECO:0000256" key="1">
    <source>
        <dbReference type="SAM" id="Phobius"/>
    </source>
</evidence>
<dbReference type="Proteomes" id="UP001062901">
    <property type="component" value="Unassembled WGS sequence"/>
</dbReference>
<reference evidence="2" key="1">
    <citation type="submission" date="2013-04" db="EMBL/GenBank/DDBJ databases">
        <title>The genome sequencing project of 58 acetic acid bacteria.</title>
        <authorList>
            <person name="Okamoto-Kainuma A."/>
            <person name="Ishikawa M."/>
            <person name="Umino S."/>
            <person name="Koizumi Y."/>
            <person name="Shiwa Y."/>
            <person name="Yoshikawa H."/>
            <person name="Matsutani M."/>
            <person name="Matsushita K."/>
        </authorList>
    </citation>
    <scope>NUCLEOTIDE SEQUENCE</scope>
    <source>
        <strain evidence="2">DSM 15669</strain>
    </source>
</reference>
<proteinExistence type="predicted"/>
<keyword evidence="3" id="KW-1185">Reference proteome</keyword>
<feature type="transmembrane region" description="Helical" evidence="1">
    <location>
        <begin position="39"/>
        <end position="56"/>
    </location>
</feature>
<protein>
    <submittedName>
        <fullName evidence="2">Uncharacterized protein</fullName>
    </submittedName>
</protein>
<evidence type="ECO:0000313" key="2">
    <source>
        <dbReference type="EMBL" id="GBQ06794.1"/>
    </source>
</evidence>
<accession>A0ABQ0NYQ7</accession>
<name>A0ABQ0NYQ7_9PROT</name>